<dbReference type="InterPro" id="IPR015191">
    <property type="entry name" value="SelB_WHD4"/>
</dbReference>
<dbReference type="PANTHER" id="PTHR43721:SF22">
    <property type="entry name" value="ELONGATION FACTOR TU, MITOCHONDRIAL"/>
    <property type="match status" value="1"/>
</dbReference>
<dbReference type="Gene3D" id="1.10.10.2770">
    <property type="match status" value="1"/>
</dbReference>
<keyword evidence="6" id="KW-0342">GTP-binding</keyword>
<dbReference type="HOGENOM" id="CLU_023030_3_0_7"/>
<dbReference type="InterPro" id="IPR027417">
    <property type="entry name" value="P-loop_NTPase"/>
</dbReference>
<dbReference type="Pfam" id="PF25461">
    <property type="entry name" value="Beta-barrel_SelB"/>
    <property type="match status" value="1"/>
</dbReference>
<evidence type="ECO:0000313" key="10">
    <source>
        <dbReference type="EMBL" id="ABW66463.1"/>
    </source>
</evidence>
<dbReference type="InterPro" id="IPR036388">
    <property type="entry name" value="WH-like_DNA-bd_sf"/>
</dbReference>
<dbReference type="PRINTS" id="PR00315">
    <property type="entry name" value="ELONGATNFCT"/>
</dbReference>
<dbReference type="InterPro" id="IPR009001">
    <property type="entry name" value="Transl_elong_EF1A/Init_IF2_C"/>
</dbReference>
<gene>
    <name evidence="10" type="ordered locus">Dole_0653</name>
</gene>
<dbReference type="SUPFAM" id="SSF46785">
    <property type="entry name" value="Winged helix' DNA-binding domain"/>
    <property type="match status" value="3"/>
</dbReference>
<evidence type="ECO:0000256" key="8">
    <source>
        <dbReference type="ARBA" id="ARBA00031615"/>
    </source>
</evidence>
<dbReference type="InterPro" id="IPR000795">
    <property type="entry name" value="T_Tr_GTP-bd_dom"/>
</dbReference>
<dbReference type="SUPFAM" id="SSF50465">
    <property type="entry name" value="EF-Tu/eEF-1alpha/eIF2-gamma C-terminal domain"/>
    <property type="match status" value="1"/>
</dbReference>
<dbReference type="InterPro" id="IPR004161">
    <property type="entry name" value="EFTu-like_2"/>
</dbReference>
<dbReference type="GO" id="GO:0003723">
    <property type="term" value="F:RNA binding"/>
    <property type="evidence" value="ECO:0007669"/>
    <property type="project" value="InterPro"/>
</dbReference>
<dbReference type="Gene3D" id="3.40.50.300">
    <property type="entry name" value="P-loop containing nucleotide triphosphate hydrolases"/>
    <property type="match status" value="1"/>
</dbReference>
<dbReference type="GO" id="GO:0005737">
    <property type="term" value="C:cytoplasm"/>
    <property type="evidence" value="ECO:0007669"/>
    <property type="project" value="UniProtKB-SubCell"/>
</dbReference>
<evidence type="ECO:0000256" key="1">
    <source>
        <dbReference type="ARBA" id="ARBA00004496"/>
    </source>
</evidence>
<organism evidence="10 11">
    <name type="scientific">Desulfosudis oleivorans (strain DSM 6200 / JCM 39069 / Hxd3)</name>
    <name type="common">Desulfococcus oleovorans</name>
    <dbReference type="NCBI Taxonomy" id="96561"/>
    <lineage>
        <taxon>Bacteria</taxon>
        <taxon>Pseudomonadati</taxon>
        <taxon>Thermodesulfobacteriota</taxon>
        <taxon>Desulfobacteria</taxon>
        <taxon>Desulfobacterales</taxon>
        <taxon>Desulfosudaceae</taxon>
        <taxon>Desulfosudis</taxon>
    </lineage>
</organism>
<dbReference type="Pfam" id="PF09106">
    <property type="entry name" value="WHD_2nd_SelB"/>
    <property type="match status" value="1"/>
</dbReference>
<protein>
    <recommendedName>
        <fullName evidence="2">Selenocysteine-specific elongation factor</fullName>
    </recommendedName>
    <alternativeName>
        <fullName evidence="8">SelB translation factor</fullName>
    </alternativeName>
</protein>
<dbReference type="InterPro" id="IPR005225">
    <property type="entry name" value="Small_GTP-bd"/>
</dbReference>
<name>A8ZUQ0_DESOH</name>
<dbReference type="EMBL" id="CP000859">
    <property type="protein sequence ID" value="ABW66463.1"/>
    <property type="molecule type" value="Genomic_DNA"/>
</dbReference>
<dbReference type="SUPFAM" id="SSF50447">
    <property type="entry name" value="Translation proteins"/>
    <property type="match status" value="1"/>
</dbReference>
<dbReference type="GO" id="GO:0003924">
    <property type="term" value="F:GTPase activity"/>
    <property type="evidence" value="ECO:0007669"/>
    <property type="project" value="InterPro"/>
</dbReference>
<dbReference type="Proteomes" id="UP000008561">
    <property type="component" value="Chromosome"/>
</dbReference>
<evidence type="ECO:0000259" key="9">
    <source>
        <dbReference type="PROSITE" id="PS51722"/>
    </source>
</evidence>
<keyword evidence="5" id="KW-0648">Protein biosynthesis</keyword>
<keyword evidence="4" id="KW-0547">Nucleotide-binding</keyword>
<dbReference type="Gene3D" id="2.40.30.10">
    <property type="entry name" value="Translation factors"/>
    <property type="match status" value="2"/>
</dbReference>
<dbReference type="NCBIfam" id="TIGR00475">
    <property type="entry name" value="selB"/>
    <property type="match status" value="1"/>
</dbReference>
<comment type="function">
    <text evidence="7">Translation factor necessary for the incorporation of selenocysteine into proteins. It probably replaces EF-Tu for the insertion of selenocysteine directed by the UGA codon. SelB binds GTP and GDP.</text>
</comment>
<evidence type="ECO:0000256" key="4">
    <source>
        <dbReference type="ARBA" id="ARBA00022741"/>
    </source>
</evidence>
<dbReference type="Pfam" id="PF00009">
    <property type="entry name" value="GTP_EFTU"/>
    <property type="match status" value="1"/>
</dbReference>
<dbReference type="PANTHER" id="PTHR43721">
    <property type="entry name" value="ELONGATION FACTOR TU-RELATED"/>
    <property type="match status" value="1"/>
</dbReference>
<dbReference type="Pfam" id="PF09107">
    <property type="entry name" value="WHD_3rd_SelB"/>
    <property type="match status" value="1"/>
</dbReference>
<sequence>MRQLILGTAGHIDHGKSSFVKALTGTDPDRLKEEKARGITIELGFASLTLPGGQQVGIVDVPGHEKFIKNMVAGASGIDMVAMVIAADEGVMPQTREHMDICTLLGIDHGLVVLTKIDMVDEEMLELAMADVEDFTQNTFLEGAPVLPVSAVTGEGIAEFPAILERLAANVPDRNPTDLLRIPIDRVFSMKGFGTVITGTLVAGAVTVGETVELYPFDVRTRVRGLQVHNSSVERADAGLRTAINLQGLEKTEITRGGVVGRPDQLLPTYMLDIYFHALKSNARPIKHRAPVRVHCGTAEVMGQIILLDRETLDPGQDTVVQIRLKEPVVCVKDDRVVVRSYSPVRTIGGGPVLNPVPVKHRRNDSSLVEAIANLASAPPEAVIAFHCEQAGFRGVSLPALRVMTNLPDKALTRAMDGLLSGQTILLVDREKQVYVHKTLFDKTAFEMRAILDAFHRDNPLKKGMPRQDIKSRIARRAGDKLFERVLDRMVKKKEVVQDGDTVHLSGHAVALASDQGKIREDLLNLLAQSGLTPPTLKELPGAIGTQDTGAVREVLYLLVQQKDLVRVKDDLYFNSAVLERLESELVDFLNKNGTIDAPRFKEMTGASRKYTIPLLEYFDAKKVTIRVGDTRKLRQ</sequence>
<dbReference type="InterPro" id="IPR050055">
    <property type="entry name" value="EF-Tu_GTPase"/>
</dbReference>
<comment type="subcellular location">
    <subcellularLocation>
        <location evidence="1">Cytoplasm</location>
    </subcellularLocation>
</comment>
<evidence type="ECO:0000256" key="6">
    <source>
        <dbReference type="ARBA" id="ARBA00023134"/>
    </source>
</evidence>
<dbReference type="CDD" id="cd15491">
    <property type="entry name" value="selB_III"/>
    <property type="match status" value="1"/>
</dbReference>
<keyword evidence="10" id="KW-0251">Elongation factor</keyword>
<reference evidence="10 11" key="1">
    <citation type="submission" date="2007-10" db="EMBL/GenBank/DDBJ databases">
        <title>Complete sequence of Desulfococcus oleovorans Hxd3.</title>
        <authorList>
            <consortium name="US DOE Joint Genome Institute"/>
            <person name="Copeland A."/>
            <person name="Lucas S."/>
            <person name="Lapidus A."/>
            <person name="Barry K."/>
            <person name="Glavina del Rio T."/>
            <person name="Dalin E."/>
            <person name="Tice H."/>
            <person name="Pitluck S."/>
            <person name="Kiss H."/>
            <person name="Brettin T."/>
            <person name="Bruce D."/>
            <person name="Detter J.C."/>
            <person name="Han C."/>
            <person name="Schmutz J."/>
            <person name="Larimer F."/>
            <person name="Land M."/>
            <person name="Hauser L."/>
            <person name="Kyrpides N."/>
            <person name="Kim E."/>
            <person name="Wawrik B."/>
            <person name="Richardson P."/>
        </authorList>
    </citation>
    <scope>NUCLEOTIDE SEQUENCE [LARGE SCALE GENOMIC DNA]</scope>
    <source>
        <strain evidence="11">DSM 6200 / JCM 39069 / Hxd3</strain>
    </source>
</reference>
<dbReference type="KEGG" id="dol:Dole_0653"/>
<dbReference type="InterPro" id="IPR004535">
    <property type="entry name" value="Transl_elong_SelB"/>
</dbReference>
<dbReference type="GO" id="GO:0005525">
    <property type="term" value="F:GTP binding"/>
    <property type="evidence" value="ECO:0007669"/>
    <property type="project" value="UniProtKB-KW"/>
</dbReference>
<dbReference type="STRING" id="96561.Dole_0653"/>
<accession>A8ZUQ0</accession>
<dbReference type="PROSITE" id="PS51722">
    <property type="entry name" value="G_TR_2"/>
    <property type="match status" value="1"/>
</dbReference>
<dbReference type="InterPro" id="IPR009000">
    <property type="entry name" value="Transl_B-barrel_sf"/>
</dbReference>
<dbReference type="Pfam" id="PF03144">
    <property type="entry name" value="GTP_EFTU_D2"/>
    <property type="match status" value="1"/>
</dbReference>
<dbReference type="AlphaFoldDB" id="A8ZUQ0"/>
<dbReference type="NCBIfam" id="TIGR00231">
    <property type="entry name" value="small_GTP"/>
    <property type="match status" value="1"/>
</dbReference>
<evidence type="ECO:0000256" key="7">
    <source>
        <dbReference type="ARBA" id="ARBA00025526"/>
    </source>
</evidence>
<dbReference type="eggNOG" id="COG3276">
    <property type="taxonomic scope" value="Bacteria"/>
</dbReference>
<dbReference type="CDD" id="cd04171">
    <property type="entry name" value="SelB"/>
    <property type="match status" value="1"/>
</dbReference>
<dbReference type="SUPFAM" id="SSF52540">
    <property type="entry name" value="P-loop containing nucleoside triphosphate hydrolases"/>
    <property type="match status" value="1"/>
</dbReference>
<evidence type="ECO:0000313" key="11">
    <source>
        <dbReference type="Proteomes" id="UP000008561"/>
    </source>
</evidence>
<dbReference type="InterPro" id="IPR031157">
    <property type="entry name" value="G_TR_CS"/>
</dbReference>
<evidence type="ECO:0000256" key="2">
    <source>
        <dbReference type="ARBA" id="ARBA00015953"/>
    </source>
</evidence>
<dbReference type="RefSeq" id="WP_012174082.1">
    <property type="nucleotide sequence ID" value="NC_009943.1"/>
</dbReference>
<dbReference type="InterPro" id="IPR015190">
    <property type="entry name" value="Elong_fac_SelB-wing-hlx_typ-2"/>
</dbReference>
<dbReference type="GO" id="GO:0003746">
    <property type="term" value="F:translation elongation factor activity"/>
    <property type="evidence" value="ECO:0007669"/>
    <property type="project" value="UniProtKB-KW"/>
</dbReference>
<keyword evidence="11" id="KW-1185">Reference proteome</keyword>
<dbReference type="InterPro" id="IPR036390">
    <property type="entry name" value="WH_DNA-bd_sf"/>
</dbReference>
<dbReference type="GO" id="GO:0001514">
    <property type="term" value="P:selenocysteine incorporation"/>
    <property type="evidence" value="ECO:0007669"/>
    <property type="project" value="InterPro"/>
</dbReference>
<keyword evidence="3" id="KW-0963">Cytoplasm</keyword>
<dbReference type="InterPro" id="IPR057335">
    <property type="entry name" value="Beta-barrel_SelB"/>
</dbReference>
<proteinExistence type="predicted"/>
<dbReference type="Gene3D" id="1.10.10.10">
    <property type="entry name" value="Winged helix-like DNA-binding domain superfamily/Winged helix DNA-binding domain"/>
    <property type="match status" value="1"/>
</dbReference>
<feature type="domain" description="Tr-type G" evidence="9">
    <location>
        <begin position="1"/>
        <end position="173"/>
    </location>
</feature>
<evidence type="ECO:0000256" key="3">
    <source>
        <dbReference type="ARBA" id="ARBA00022490"/>
    </source>
</evidence>
<dbReference type="CDD" id="cd03696">
    <property type="entry name" value="SelB_II"/>
    <property type="match status" value="1"/>
</dbReference>
<dbReference type="PROSITE" id="PS00301">
    <property type="entry name" value="G_TR_1"/>
    <property type="match status" value="1"/>
</dbReference>
<dbReference type="OrthoDB" id="9803139at2"/>
<evidence type="ECO:0000256" key="5">
    <source>
        <dbReference type="ARBA" id="ARBA00022917"/>
    </source>
</evidence>